<dbReference type="SUPFAM" id="SSF50998">
    <property type="entry name" value="Quinoprotein alcohol dehydrogenase-like"/>
    <property type="match status" value="1"/>
</dbReference>
<evidence type="ECO:0000256" key="2">
    <source>
        <dbReference type="ARBA" id="ARBA00022737"/>
    </source>
</evidence>
<name>A0A8W8IK79_MAGGI</name>
<dbReference type="Gene3D" id="3.40.50.300">
    <property type="entry name" value="P-loop containing nucleotide triphosphate hydrolases"/>
    <property type="match status" value="1"/>
</dbReference>
<sequence>MDEATKKLLSGHVRIEDIDEIPARTVRVFLNSAGVDSVTERNAIVEKVYTQLRDHCRQKHGVEFQLVDLDWGADPNGVNLDQSFYDFRLRELRRCQILTAGPSFLAFIGQKYGKTCLQSSIPADEFELLRMWLHNQKSRDTRTAPLLDEWYTKDYNSIPPVYFRMKAEQKIKELSSKEKSVFNEGLAKWRETEGEIMRLLHKAAEACYLQGIIDEGIKQKYVLSAIDNLMILGIDEIASPENQCLIAFREIADLRNYVNDPLAEKFADIFFNERTDQNEIDPVSTHLIKTMSDRSRKLVTDKNTTFYSVLWRYDDVISPIHHKKYLSKLCSDLSSALKQLIDKDVPKTIFDEKDEVFDECHQHWLRCKHLSADFHGRESEYAKVVEYIQGSTETPLVIHGATGEGKTALLSKVASQVHDLIPTNRICIMKYVGYTPKSSDVRTLLTSICTQILVGLGRDHMSITRDFKELQKFFLSLLQSIPQNKKLLIFLDAVEQILPDHNAHLLTWLPQTLMSNVKIILSVNSGDSTIAQKLCNGADKNSRSFVELKPLSVSEADDLLCYCLSRYGRTLSNQQRSELTNVFQKCSQPLFVSLCAEKCKCIHSNDSIDTADFSTSLGDSISAMLTDLEKKHGYELVSRSMSYLVGSVTGLSDSEMEDLLSLDDHVMSVIYSNHKPSLWRIPHNKWLRLKDEIDRYFVQREVDGVTVYRWKDEQFNQIIRERYLNDESKTKEIYSLIADYYLGIWHGKPKPLSTAEDNGKSPAFDRHVPSQPLTFDNDGQVRFNRRKYDQVPRHLYNAERLDELNRLVLFNYEWIYNKIKALSLQHIIADFALNPSNEASLVEEALRVAEQVIEKDIDNMASEISGHLLPYYQTHPNIRALVHQCDTAGLKQCALIPNFPYLQIPGSSLQFALKCGAPMEYFSLIGDERFLLTKERESSFVHIFDVVLGEKKSSVFASNGALYVTPNGRYFIIIDHVTEKSVKIHNAETGAYVGQLIVLNHIDLKPKEKYKLGSICLTNDRICAIVSTDVSYLCIASIESCQFLQIIGLDGKCDVCTISHDGKYVFCNSNEFLFTYNLYTLELVATFSIGFRPSCIVVSKDCMRAYLTNNFETKLMILHLNQGKVEMAYKSVLNKYMADDTIMDLRISPKDDMVLVRGLNNILVYNRANERVIASFTRPVDIPKEFKLPRSHYTDLVFTNAEFTHSGKFVIATIFRNIYLWEVTTNELVTTIQAPVGIIKEMIYSPKRSHLITHIEHCHEFQVWNLDEAVKPMNMLDKLTGAIADIQLTQDGETAYVTCKCSDEIGVIEMKTGIMVDLLTHDSPVVDFAITPSGGYALVSLEPRKKDISTKLWNLKVRQVIKEFGNASGYCISPHQNDFILFVSQQEVAFKAPFFITMFQISDEEVSEFTHPLALRFVLEKPFLTSNDKYLVVLTAHEYHESRAEYETPTICTFSMDEEMKVSYFTPDSFRDSILIETIVDMQPCLDNPYTIAVMYKSKEMVDYNDNSPFGGLGGGARYGFMILDICSGSVVTICDPFLVPSFQLKRKLLFDISYSFCLDDESNIFDIREGCYVGQLPKQNSPPRAIALNGTVVVYYDRSVLSAYRLSSGEPIASCDVHSNICSLRLSRDQRTLVVGCEDGSIASYVLIDPKAEDPNSVLEHLGSRQLMEPQPTSGRRSSIPWDKIEDGGSAPQSRPVSAVAHDKTDKILLKQIEPVPAIRPSSDTLMYLNANSKTCALM</sequence>
<dbReference type="Gene3D" id="1.25.40.370">
    <property type="match status" value="1"/>
</dbReference>
<dbReference type="InterPro" id="IPR015943">
    <property type="entry name" value="WD40/YVTN_repeat-like_dom_sf"/>
</dbReference>
<dbReference type="SUPFAM" id="SSF50978">
    <property type="entry name" value="WD40 repeat-like"/>
    <property type="match status" value="1"/>
</dbReference>
<evidence type="ECO:0008006" key="8">
    <source>
        <dbReference type="Google" id="ProtNLM"/>
    </source>
</evidence>
<dbReference type="OMA" id="WNIDEAV"/>
<feature type="domain" description="NWD1/2-like winged helix-turn-helix" evidence="5">
    <location>
        <begin position="612"/>
        <end position="729"/>
    </location>
</feature>
<keyword evidence="1" id="KW-0853">WD repeat</keyword>
<evidence type="ECO:0000259" key="4">
    <source>
        <dbReference type="Pfam" id="PF05729"/>
    </source>
</evidence>
<feature type="domain" description="NACHT" evidence="4">
    <location>
        <begin position="396"/>
        <end position="562"/>
    </location>
</feature>
<dbReference type="InterPro" id="IPR052752">
    <property type="entry name" value="NACHT-WD_repeat"/>
</dbReference>
<protein>
    <recommendedName>
        <fullName evidence="8">NACHT domain-containing protein</fullName>
    </recommendedName>
</protein>
<dbReference type="InterPro" id="IPR011047">
    <property type="entry name" value="Quinoprotein_ADH-like_sf"/>
</dbReference>
<evidence type="ECO:0000259" key="5">
    <source>
        <dbReference type="Pfam" id="PF25469"/>
    </source>
</evidence>
<dbReference type="PANTHER" id="PTHR19871:SF14">
    <property type="entry name" value="DUF4062 DOMAIN-CONTAINING PROTEIN"/>
    <property type="match status" value="1"/>
</dbReference>
<reference evidence="6" key="1">
    <citation type="submission" date="2022-08" db="UniProtKB">
        <authorList>
            <consortium name="EnsemblMetazoa"/>
        </authorList>
    </citation>
    <scope>IDENTIFICATION</scope>
    <source>
        <strain evidence="6">05x7-T-G4-1.051#20</strain>
    </source>
</reference>
<dbReference type="PANTHER" id="PTHR19871">
    <property type="entry name" value="BETA TRANSDUCIN-RELATED PROTEIN"/>
    <property type="match status" value="1"/>
</dbReference>
<dbReference type="InterPro" id="IPR027417">
    <property type="entry name" value="P-loop_NTPase"/>
</dbReference>
<evidence type="ECO:0000256" key="3">
    <source>
        <dbReference type="SAM" id="MobiDB-lite"/>
    </source>
</evidence>
<keyword evidence="7" id="KW-1185">Reference proteome</keyword>
<proteinExistence type="predicted"/>
<organism evidence="6 7">
    <name type="scientific">Magallana gigas</name>
    <name type="common">Pacific oyster</name>
    <name type="synonym">Crassostrea gigas</name>
    <dbReference type="NCBI Taxonomy" id="29159"/>
    <lineage>
        <taxon>Eukaryota</taxon>
        <taxon>Metazoa</taxon>
        <taxon>Spiralia</taxon>
        <taxon>Lophotrochozoa</taxon>
        <taxon>Mollusca</taxon>
        <taxon>Bivalvia</taxon>
        <taxon>Autobranchia</taxon>
        <taxon>Pteriomorphia</taxon>
        <taxon>Ostreida</taxon>
        <taxon>Ostreoidea</taxon>
        <taxon>Ostreidae</taxon>
        <taxon>Magallana</taxon>
    </lineage>
</organism>
<dbReference type="Gene3D" id="2.130.10.10">
    <property type="entry name" value="YVTN repeat-like/Quinoprotein amine dehydrogenase"/>
    <property type="match status" value="3"/>
</dbReference>
<dbReference type="InterPro" id="IPR007111">
    <property type="entry name" value="NACHT_NTPase"/>
</dbReference>
<evidence type="ECO:0000256" key="1">
    <source>
        <dbReference type="ARBA" id="ARBA00022574"/>
    </source>
</evidence>
<dbReference type="InterPro" id="IPR057588">
    <property type="entry name" value="NWD1/2-like_WH"/>
</dbReference>
<accession>A0A8W8IK79</accession>
<keyword evidence="2" id="KW-0677">Repeat</keyword>
<evidence type="ECO:0000313" key="7">
    <source>
        <dbReference type="Proteomes" id="UP000005408"/>
    </source>
</evidence>
<dbReference type="SUPFAM" id="SSF52540">
    <property type="entry name" value="P-loop containing nucleoside triphosphate hydrolases"/>
    <property type="match status" value="1"/>
</dbReference>
<evidence type="ECO:0000313" key="6">
    <source>
        <dbReference type="EnsemblMetazoa" id="G1448.2:cds"/>
    </source>
</evidence>
<feature type="region of interest" description="Disordered" evidence="3">
    <location>
        <begin position="1663"/>
        <end position="1703"/>
    </location>
</feature>
<dbReference type="Proteomes" id="UP000005408">
    <property type="component" value="Unassembled WGS sequence"/>
</dbReference>
<dbReference type="Pfam" id="PF05729">
    <property type="entry name" value="NACHT"/>
    <property type="match status" value="1"/>
</dbReference>
<dbReference type="InterPro" id="IPR036322">
    <property type="entry name" value="WD40_repeat_dom_sf"/>
</dbReference>
<dbReference type="OrthoDB" id="2325716at2759"/>
<dbReference type="EnsemblMetazoa" id="G1448.2">
    <property type="protein sequence ID" value="G1448.2:cds"/>
    <property type="gene ID" value="G1448"/>
</dbReference>
<dbReference type="Pfam" id="PF25469">
    <property type="entry name" value="WHD_NWD1"/>
    <property type="match status" value="1"/>
</dbReference>